<keyword evidence="1" id="KW-0812">Transmembrane</keyword>
<organism evidence="2 3">
    <name type="scientific">Corynebacterium urogenitale</name>
    <dbReference type="NCBI Taxonomy" id="2487892"/>
    <lineage>
        <taxon>Bacteria</taxon>
        <taxon>Bacillati</taxon>
        <taxon>Actinomycetota</taxon>
        <taxon>Actinomycetes</taxon>
        <taxon>Mycobacteriales</taxon>
        <taxon>Corynebacteriaceae</taxon>
        <taxon>Corynebacterium</taxon>
    </lineage>
</organism>
<accession>A0A5J6Z6C4</accession>
<feature type="transmembrane region" description="Helical" evidence="1">
    <location>
        <begin position="20"/>
        <end position="36"/>
    </location>
</feature>
<reference evidence="3" key="1">
    <citation type="submission" date="2019-10" db="EMBL/GenBank/DDBJ databases">
        <title>Complete genome sequence of Corynebacterium urogenitalis DSM 108747, isolated from the genital tract of a cow.</title>
        <authorList>
            <person name="Ruckert C."/>
            <person name="Ballas P."/>
            <person name="Wagener K."/>
            <person name="Drillich M."/>
            <person name="Kaempfer P."/>
            <person name="Busse H.-J."/>
            <person name="Ehling-Schulz M."/>
        </authorList>
    </citation>
    <scope>NUCLEOTIDE SEQUENCE [LARGE SCALE GENOMIC DNA]</scope>
    <source>
        <strain evidence="3">LMM 1652</strain>
    </source>
</reference>
<dbReference type="EMBL" id="CP045032">
    <property type="protein sequence ID" value="QFQ01911.1"/>
    <property type="molecule type" value="Genomic_DNA"/>
</dbReference>
<keyword evidence="1" id="KW-0472">Membrane</keyword>
<protein>
    <submittedName>
        <fullName evidence="2">Uncharacterized protein</fullName>
    </submittedName>
</protein>
<proteinExistence type="predicted"/>
<sequence>MFTVLVATVLGHDSLTVTKGLFIAGIIACVVALNLTQGSTTRGGEDQRQEETSS</sequence>
<name>A0A5J6Z6C4_9CORY</name>
<evidence type="ECO:0000313" key="2">
    <source>
        <dbReference type="EMBL" id="QFQ01911.1"/>
    </source>
</evidence>
<keyword evidence="3" id="KW-1185">Reference proteome</keyword>
<dbReference type="AlphaFoldDB" id="A0A5J6Z6C4"/>
<evidence type="ECO:0000256" key="1">
    <source>
        <dbReference type="SAM" id="Phobius"/>
    </source>
</evidence>
<evidence type="ECO:0000313" key="3">
    <source>
        <dbReference type="Proteomes" id="UP000326711"/>
    </source>
</evidence>
<dbReference type="Proteomes" id="UP000326711">
    <property type="component" value="Chromosome"/>
</dbReference>
<keyword evidence="1" id="KW-1133">Transmembrane helix</keyword>
<dbReference type="KEGG" id="cuo:CUROG_02605"/>
<gene>
    <name evidence="2" type="ORF">CUROG_02605</name>
</gene>